<dbReference type="InterPro" id="IPR008927">
    <property type="entry name" value="6-PGluconate_DH-like_C_sf"/>
</dbReference>
<dbReference type="PANTHER" id="PTHR43580:SF2">
    <property type="entry name" value="CYTOKINE-LIKE NUCLEAR FACTOR N-PAC"/>
    <property type="match status" value="1"/>
</dbReference>
<dbReference type="Pfam" id="PF09130">
    <property type="entry name" value="DUF1932"/>
    <property type="match status" value="1"/>
</dbReference>
<comment type="similarity">
    <text evidence="1">Belongs to the HIBADH-related family. NP60 subfamily.</text>
</comment>
<evidence type="ECO:0000259" key="2">
    <source>
        <dbReference type="Pfam" id="PF03446"/>
    </source>
</evidence>
<evidence type="ECO:0000313" key="5">
    <source>
        <dbReference type="Proteomes" id="UP000054538"/>
    </source>
</evidence>
<dbReference type="HOGENOM" id="CLU_052530_0_0_1"/>
<dbReference type="OrthoDB" id="9988102at2759"/>
<dbReference type="SUPFAM" id="SSF51735">
    <property type="entry name" value="NAD(P)-binding Rossmann-fold domains"/>
    <property type="match status" value="1"/>
</dbReference>
<dbReference type="EMBL" id="KN824888">
    <property type="protein sequence ID" value="KIK98573.1"/>
    <property type="molecule type" value="Genomic_DNA"/>
</dbReference>
<proteinExistence type="inferred from homology"/>
<dbReference type="AlphaFoldDB" id="A0A0D0DV82"/>
<dbReference type="InParanoid" id="A0A0D0DV82"/>
<dbReference type="InterPro" id="IPR015814">
    <property type="entry name" value="Pgluconate_DH_NAD-bd_C"/>
</dbReference>
<evidence type="ECO:0000256" key="1">
    <source>
        <dbReference type="ARBA" id="ARBA00007598"/>
    </source>
</evidence>
<dbReference type="Proteomes" id="UP000054538">
    <property type="component" value="Unassembled WGS sequence"/>
</dbReference>
<keyword evidence="5" id="KW-1185">Reference proteome</keyword>
<dbReference type="PANTHER" id="PTHR43580">
    <property type="entry name" value="OXIDOREDUCTASE GLYR1-RELATED"/>
    <property type="match status" value="1"/>
</dbReference>
<evidence type="ECO:0000313" key="4">
    <source>
        <dbReference type="EMBL" id="KIK98573.1"/>
    </source>
</evidence>
<evidence type="ECO:0008006" key="6">
    <source>
        <dbReference type="Google" id="ProtNLM"/>
    </source>
</evidence>
<dbReference type="STRING" id="930991.A0A0D0DV82"/>
<evidence type="ECO:0000259" key="3">
    <source>
        <dbReference type="Pfam" id="PF09130"/>
    </source>
</evidence>
<sequence length="292" mass="31084">MTTPALPRFAVVAAGAMGSAVANRLTAAGCTVYTSLDGRSEATRQRAKEAGMIDVPLVDMVAKANWILSILPPRDALSFAEKIRDAAARSGNKPRVFADCNAVNPETAKRIAGVFAGTGIRFIDAAIIGEPSKDGYDPTFYASAAAENGDVLDEFAAFSKYGLKVSPLKGQGVGVGDASAVKMSYAGIYKGTVGSYTTMILATAEALVTELSMSQPAVLDRIVRTVPPMLPRAYRWVGEMEEIADFVGGREGDVYRGLARVYERVGKSLDGDQADVDVLKRFVEDAKNTQRK</sequence>
<protein>
    <recommendedName>
        <fullName evidence="6">6-phosphogluconate dehydrogenase C-terminal domain-like protein</fullName>
    </recommendedName>
</protein>
<dbReference type="InterPro" id="IPR006115">
    <property type="entry name" value="6PGDH_NADP-bd"/>
</dbReference>
<feature type="domain" description="6-phosphogluconate dehydrogenase NADP-binding" evidence="2">
    <location>
        <begin position="9"/>
        <end position="138"/>
    </location>
</feature>
<organism evidence="4 5">
    <name type="scientific">Paxillus rubicundulus Ve08.2h10</name>
    <dbReference type="NCBI Taxonomy" id="930991"/>
    <lineage>
        <taxon>Eukaryota</taxon>
        <taxon>Fungi</taxon>
        <taxon>Dikarya</taxon>
        <taxon>Basidiomycota</taxon>
        <taxon>Agaricomycotina</taxon>
        <taxon>Agaricomycetes</taxon>
        <taxon>Agaricomycetidae</taxon>
        <taxon>Boletales</taxon>
        <taxon>Paxilineae</taxon>
        <taxon>Paxillaceae</taxon>
        <taxon>Paxillus</taxon>
    </lineage>
</organism>
<dbReference type="GO" id="GO:0050661">
    <property type="term" value="F:NADP binding"/>
    <property type="evidence" value="ECO:0007669"/>
    <property type="project" value="InterPro"/>
</dbReference>
<dbReference type="SUPFAM" id="SSF48179">
    <property type="entry name" value="6-phosphogluconate dehydrogenase C-terminal domain-like"/>
    <property type="match status" value="1"/>
</dbReference>
<accession>A0A0D0DV82</accession>
<dbReference type="Gene3D" id="3.40.50.720">
    <property type="entry name" value="NAD(P)-binding Rossmann-like Domain"/>
    <property type="match status" value="1"/>
</dbReference>
<dbReference type="Pfam" id="PF03446">
    <property type="entry name" value="NAD_binding_2"/>
    <property type="match status" value="1"/>
</dbReference>
<dbReference type="InterPro" id="IPR036291">
    <property type="entry name" value="NAD(P)-bd_dom_sf"/>
</dbReference>
<reference evidence="4 5" key="1">
    <citation type="submission" date="2014-04" db="EMBL/GenBank/DDBJ databases">
        <authorList>
            <consortium name="DOE Joint Genome Institute"/>
            <person name="Kuo A."/>
            <person name="Kohler A."/>
            <person name="Jargeat P."/>
            <person name="Nagy L.G."/>
            <person name="Floudas D."/>
            <person name="Copeland A."/>
            <person name="Barry K.W."/>
            <person name="Cichocki N."/>
            <person name="Veneault-Fourrey C."/>
            <person name="LaButti K."/>
            <person name="Lindquist E.A."/>
            <person name="Lipzen A."/>
            <person name="Lundell T."/>
            <person name="Morin E."/>
            <person name="Murat C."/>
            <person name="Sun H."/>
            <person name="Tunlid A."/>
            <person name="Henrissat B."/>
            <person name="Grigoriev I.V."/>
            <person name="Hibbett D.S."/>
            <person name="Martin F."/>
            <person name="Nordberg H.P."/>
            <person name="Cantor M.N."/>
            <person name="Hua S.X."/>
        </authorList>
    </citation>
    <scope>NUCLEOTIDE SEQUENCE [LARGE SCALE GENOMIC DNA]</scope>
    <source>
        <strain evidence="4 5">Ve08.2h10</strain>
    </source>
</reference>
<name>A0A0D0DV82_9AGAM</name>
<reference evidence="5" key="2">
    <citation type="submission" date="2015-01" db="EMBL/GenBank/DDBJ databases">
        <title>Evolutionary Origins and Diversification of the Mycorrhizal Mutualists.</title>
        <authorList>
            <consortium name="DOE Joint Genome Institute"/>
            <consortium name="Mycorrhizal Genomics Consortium"/>
            <person name="Kohler A."/>
            <person name="Kuo A."/>
            <person name="Nagy L.G."/>
            <person name="Floudas D."/>
            <person name="Copeland A."/>
            <person name="Barry K.W."/>
            <person name="Cichocki N."/>
            <person name="Veneault-Fourrey C."/>
            <person name="LaButti K."/>
            <person name="Lindquist E.A."/>
            <person name="Lipzen A."/>
            <person name="Lundell T."/>
            <person name="Morin E."/>
            <person name="Murat C."/>
            <person name="Riley R."/>
            <person name="Ohm R."/>
            <person name="Sun H."/>
            <person name="Tunlid A."/>
            <person name="Henrissat B."/>
            <person name="Grigoriev I.V."/>
            <person name="Hibbett D.S."/>
            <person name="Martin F."/>
        </authorList>
    </citation>
    <scope>NUCLEOTIDE SEQUENCE [LARGE SCALE GENOMIC DNA]</scope>
    <source>
        <strain evidence="5">Ve08.2h10</strain>
    </source>
</reference>
<dbReference type="InterPro" id="IPR051265">
    <property type="entry name" value="HIBADH-related_NP60_sf"/>
</dbReference>
<gene>
    <name evidence="4" type="ORF">PAXRUDRAFT_667942</name>
</gene>
<feature type="domain" description="Phosphogluconate dehydrogenase NAD-binding putative C-terminal" evidence="3">
    <location>
        <begin position="203"/>
        <end position="265"/>
    </location>
</feature>